<name>A0A4R6UN14_9GAMM</name>
<organism evidence="3 4">
    <name type="scientific">Permianibacter aggregans</name>
    <dbReference type="NCBI Taxonomy" id="1510150"/>
    <lineage>
        <taxon>Bacteria</taxon>
        <taxon>Pseudomonadati</taxon>
        <taxon>Pseudomonadota</taxon>
        <taxon>Gammaproteobacteria</taxon>
        <taxon>Pseudomonadales</taxon>
        <taxon>Pseudomonadaceae</taxon>
        <taxon>Permianibacter</taxon>
    </lineage>
</organism>
<dbReference type="HAMAP" id="MF_01940">
    <property type="entry name" value="RNA_CPDase"/>
    <property type="match status" value="1"/>
</dbReference>
<comment type="function">
    <text evidence="2">Hydrolyzes RNA 2',3'-cyclic phosphodiester to an RNA 2'-phosphomonoester.</text>
</comment>
<dbReference type="PANTHER" id="PTHR35561">
    <property type="entry name" value="RNA 2',3'-CYCLIC PHOSPHODIESTERASE"/>
    <property type="match status" value="1"/>
</dbReference>
<feature type="short sequence motif" description="HXTX 1" evidence="2">
    <location>
        <begin position="48"/>
        <end position="51"/>
    </location>
</feature>
<dbReference type="EMBL" id="SNYM01000023">
    <property type="protein sequence ID" value="TDQ44604.1"/>
    <property type="molecule type" value="Genomic_DNA"/>
</dbReference>
<comment type="catalytic activity">
    <reaction evidence="2">
        <text>a 3'-end 2',3'-cyclophospho-ribonucleotide-RNA + H2O = a 3'-end 2'-phospho-ribonucleotide-RNA + H(+)</text>
        <dbReference type="Rhea" id="RHEA:11828"/>
        <dbReference type="Rhea" id="RHEA-COMP:10464"/>
        <dbReference type="Rhea" id="RHEA-COMP:17353"/>
        <dbReference type="ChEBI" id="CHEBI:15377"/>
        <dbReference type="ChEBI" id="CHEBI:15378"/>
        <dbReference type="ChEBI" id="CHEBI:83064"/>
        <dbReference type="ChEBI" id="CHEBI:173113"/>
        <dbReference type="EC" id="3.1.4.58"/>
    </reaction>
</comment>
<dbReference type="Proteomes" id="UP000295375">
    <property type="component" value="Unassembled WGS sequence"/>
</dbReference>
<reference evidence="3 4" key="1">
    <citation type="submission" date="2019-03" db="EMBL/GenBank/DDBJ databases">
        <title>Genomic Encyclopedia of Type Strains, Phase IV (KMG-IV): sequencing the most valuable type-strain genomes for metagenomic binning, comparative biology and taxonomic classification.</title>
        <authorList>
            <person name="Goeker M."/>
        </authorList>
    </citation>
    <scope>NUCLEOTIDE SEQUENCE [LARGE SCALE GENOMIC DNA]</scope>
    <source>
        <strain evidence="3 4">DSM 103792</strain>
    </source>
</reference>
<dbReference type="Pfam" id="PF13563">
    <property type="entry name" value="2_5_RNA_ligase2"/>
    <property type="match status" value="1"/>
</dbReference>
<dbReference type="OrthoDB" id="7061261at2"/>
<evidence type="ECO:0000256" key="2">
    <source>
        <dbReference type="HAMAP-Rule" id="MF_01940"/>
    </source>
</evidence>
<dbReference type="AlphaFoldDB" id="A0A4R6UN14"/>
<dbReference type="NCBIfam" id="TIGR02258">
    <property type="entry name" value="2_5_ligase"/>
    <property type="match status" value="1"/>
</dbReference>
<gene>
    <name evidence="3" type="ORF">EV696_1236</name>
</gene>
<dbReference type="InterPro" id="IPR009097">
    <property type="entry name" value="Cyclic_Pdiesterase"/>
</dbReference>
<dbReference type="InterPro" id="IPR004175">
    <property type="entry name" value="RNA_CPDase"/>
</dbReference>
<dbReference type="SUPFAM" id="SSF55144">
    <property type="entry name" value="LigT-like"/>
    <property type="match status" value="1"/>
</dbReference>
<sequence>MGNKRQSSGQQHRVFFALPIDSETSAKLDVWRRAMPITGRMVPTANFHLTLAFIGEIYGSRLDALMDSRFDGYPPFLLEFGELAYFARAKVLSIAPCAVPEALSRLAARCQQLAQHWGNARKEHNYQPHITLARDVEPPVPPASDQMNLSLRCSMVQLLESRPAKQGVYYEVLAEWPLQRPLRPQPR</sequence>
<dbReference type="Gene3D" id="3.90.1140.10">
    <property type="entry name" value="Cyclic phosphodiesterase"/>
    <property type="match status" value="1"/>
</dbReference>
<dbReference type="PANTHER" id="PTHR35561:SF1">
    <property type="entry name" value="RNA 2',3'-CYCLIC PHOSPHODIESTERASE"/>
    <property type="match status" value="1"/>
</dbReference>
<comment type="similarity">
    <text evidence="2">Belongs to the 2H phosphoesterase superfamily. ThpR family.</text>
</comment>
<dbReference type="GO" id="GO:0008664">
    <property type="term" value="F:RNA 2',3'-cyclic 3'-phosphodiesterase activity"/>
    <property type="evidence" value="ECO:0007669"/>
    <property type="project" value="UniProtKB-EC"/>
</dbReference>
<protein>
    <recommendedName>
        <fullName evidence="2">RNA 2',3'-cyclic phosphodiesterase</fullName>
        <shortName evidence="2">RNA 2',3'-CPDase</shortName>
        <ecNumber evidence="2">3.1.4.58</ecNumber>
    </recommendedName>
</protein>
<feature type="active site" description="Proton acceptor" evidence="2">
    <location>
        <position position="129"/>
    </location>
</feature>
<evidence type="ECO:0000313" key="4">
    <source>
        <dbReference type="Proteomes" id="UP000295375"/>
    </source>
</evidence>
<evidence type="ECO:0000313" key="3">
    <source>
        <dbReference type="EMBL" id="TDQ44604.1"/>
    </source>
</evidence>
<keyword evidence="1 2" id="KW-0378">Hydrolase</keyword>
<dbReference type="RefSeq" id="WP_133593047.1">
    <property type="nucleotide sequence ID" value="NZ_CP037953.1"/>
</dbReference>
<keyword evidence="4" id="KW-1185">Reference proteome</keyword>
<accession>A0A4R6UN14</accession>
<dbReference type="GO" id="GO:0016874">
    <property type="term" value="F:ligase activity"/>
    <property type="evidence" value="ECO:0007669"/>
    <property type="project" value="UniProtKB-KW"/>
</dbReference>
<evidence type="ECO:0000256" key="1">
    <source>
        <dbReference type="ARBA" id="ARBA00022801"/>
    </source>
</evidence>
<proteinExistence type="inferred from homology"/>
<feature type="short sequence motif" description="HXTX 2" evidence="2">
    <location>
        <begin position="129"/>
        <end position="132"/>
    </location>
</feature>
<dbReference type="GO" id="GO:0004113">
    <property type="term" value="F:2',3'-cyclic-nucleotide 3'-phosphodiesterase activity"/>
    <property type="evidence" value="ECO:0007669"/>
    <property type="project" value="InterPro"/>
</dbReference>
<feature type="active site" description="Proton donor" evidence="2">
    <location>
        <position position="48"/>
    </location>
</feature>
<dbReference type="EC" id="3.1.4.58" evidence="2"/>
<keyword evidence="3" id="KW-0436">Ligase</keyword>
<comment type="caution">
    <text evidence="3">The sequence shown here is derived from an EMBL/GenBank/DDBJ whole genome shotgun (WGS) entry which is preliminary data.</text>
</comment>